<evidence type="ECO:0000256" key="1">
    <source>
        <dbReference type="ARBA" id="ARBA00005750"/>
    </source>
</evidence>
<dbReference type="InterPro" id="IPR016195">
    <property type="entry name" value="Pol/histidinol_Pase-like"/>
</dbReference>
<evidence type="ECO:0000313" key="7">
    <source>
        <dbReference type="Proteomes" id="UP000255108"/>
    </source>
</evidence>
<evidence type="ECO:0000256" key="3">
    <source>
        <dbReference type="ARBA" id="ARBA00022801"/>
    </source>
</evidence>
<dbReference type="PANTHER" id="PTHR39181:SF1">
    <property type="entry name" value="TYROSINE-PROTEIN PHOSPHATASE YWQE"/>
    <property type="match status" value="1"/>
</dbReference>
<proteinExistence type="inferred from homology"/>
<dbReference type="Pfam" id="PF19567">
    <property type="entry name" value="CpsB_CapC"/>
    <property type="match status" value="1"/>
</dbReference>
<dbReference type="Gene3D" id="3.20.20.140">
    <property type="entry name" value="Metal-dependent hydrolases"/>
    <property type="match status" value="1"/>
</dbReference>
<dbReference type="Proteomes" id="UP000295794">
    <property type="component" value="Unassembled WGS sequence"/>
</dbReference>
<keyword evidence="3 5" id="KW-0378">Hydrolase</keyword>
<dbReference type="PANTHER" id="PTHR39181">
    <property type="entry name" value="TYROSINE-PROTEIN PHOSPHATASE YWQE"/>
    <property type="match status" value="1"/>
</dbReference>
<evidence type="ECO:0000313" key="5">
    <source>
        <dbReference type="EMBL" id="STQ89934.1"/>
    </source>
</evidence>
<protein>
    <recommendedName>
        <fullName evidence="2">protein-tyrosine-phosphatase</fullName>
        <ecNumber evidence="2">3.1.3.48</ecNumber>
    </recommendedName>
</protein>
<dbReference type="EC" id="3.1.3.48" evidence="2"/>
<dbReference type="Proteomes" id="UP000255108">
    <property type="component" value="Unassembled WGS sequence"/>
</dbReference>
<dbReference type="RefSeq" id="WP_115226329.1">
    <property type="nucleotide sequence ID" value="NZ_CAWOLO010000021.1"/>
</dbReference>
<dbReference type="SUPFAM" id="SSF89550">
    <property type="entry name" value="PHP domain-like"/>
    <property type="match status" value="1"/>
</dbReference>
<reference evidence="6 8" key="2">
    <citation type="submission" date="2019-03" db="EMBL/GenBank/DDBJ databases">
        <title>Genomic Encyclopedia of Type Strains, Phase IV (KMG-IV): sequencing the most valuable type-strain genomes for metagenomic binning, comparative biology and taxonomic classification.</title>
        <authorList>
            <person name="Goeker M."/>
        </authorList>
    </citation>
    <scope>NUCLEOTIDE SEQUENCE [LARGE SCALE GENOMIC DNA]</scope>
    <source>
        <strain evidence="6 8">DSM 3764</strain>
    </source>
</reference>
<evidence type="ECO:0000256" key="4">
    <source>
        <dbReference type="ARBA" id="ARBA00051722"/>
    </source>
</evidence>
<accession>A0A377Q3Z0</accession>
<evidence type="ECO:0000256" key="2">
    <source>
        <dbReference type="ARBA" id="ARBA00013064"/>
    </source>
</evidence>
<comment type="similarity">
    <text evidence="1">Belongs to the metallo-dependent hydrolases superfamily. CpsB/CapC family.</text>
</comment>
<keyword evidence="8" id="KW-1185">Reference proteome</keyword>
<comment type="catalytic activity">
    <reaction evidence="4">
        <text>O-phospho-L-tyrosyl-[protein] + H2O = L-tyrosyl-[protein] + phosphate</text>
        <dbReference type="Rhea" id="RHEA:10684"/>
        <dbReference type="Rhea" id="RHEA-COMP:10136"/>
        <dbReference type="Rhea" id="RHEA-COMP:20101"/>
        <dbReference type="ChEBI" id="CHEBI:15377"/>
        <dbReference type="ChEBI" id="CHEBI:43474"/>
        <dbReference type="ChEBI" id="CHEBI:46858"/>
        <dbReference type="ChEBI" id="CHEBI:61978"/>
        <dbReference type="EC" id="3.1.3.48"/>
    </reaction>
</comment>
<dbReference type="EMBL" id="SMBT01000021">
    <property type="protein sequence ID" value="TCU81496.1"/>
    <property type="molecule type" value="Genomic_DNA"/>
</dbReference>
<reference evidence="5 7" key="1">
    <citation type="submission" date="2018-06" db="EMBL/GenBank/DDBJ databases">
        <authorList>
            <consortium name="Pathogen Informatics"/>
            <person name="Doyle S."/>
        </authorList>
    </citation>
    <scope>NUCLEOTIDE SEQUENCE [LARGE SCALE GENOMIC DNA]</scope>
    <source>
        <strain evidence="5 7">NCTC11159</strain>
    </source>
</reference>
<gene>
    <name evidence="5" type="primary">ywqE</name>
    <name evidence="6" type="ORF">EV682_12111</name>
    <name evidence="5" type="ORF">NCTC11159_00985</name>
</gene>
<dbReference type="GO" id="GO:0030145">
    <property type="term" value="F:manganese ion binding"/>
    <property type="evidence" value="ECO:0007669"/>
    <property type="project" value="InterPro"/>
</dbReference>
<dbReference type="EMBL" id="UGHR01000001">
    <property type="protein sequence ID" value="STQ89934.1"/>
    <property type="molecule type" value="Genomic_DNA"/>
</dbReference>
<dbReference type="OrthoDB" id="9788539at2"/>
<dbReference type="AlphaFoldDB" id="A0A377Q3Z0"/>
<organism evidence="5 7">
    <name type="scientific">Iodobacter fluviatilis</name>
    <dbReference type="NCBI Taxonomy" id="537"/>
    <lineage>
        <taxon>Bacteria</taxon>
        <taxon>Pseudomonadati</taxon>
        <taxon>Pseudomonadota</taxon>
        <taxon>Betaproteobacteria</taxon>
        <taxon>Neisseriales</taxon>
        <taxon>Chitinibacteraceae</taxon>
        <taxon>Iodobacter</taxon>
    </lineage>
</organism>
<evidence type="ECO:0000313" key="8">
    <source>
        <dbReference type="Proteomes" id="UP000295794"/>
    </source>
</evidence>
<name>A0A377Q3Z0_9NEIS</name>
<evidence type="ECO:0000313" key="6">
    <source>
        <dbReference type="EMBL" id="TCU81496.1"/>
    </source>
</evidence>
<sequence>MIDIHCHILPTVDDGPRDMEMALQLAAEAVKNGIKTAILTPHIYPARWNNQRTALECEIAIFKLHLASKKIPLDIHLGGEVRLGEEILPLLEKNEVPFLGEVDGMKIMLLEFPDQMIPVGSEQFIRHFLKLGIRPLIAHPERNAAIQAQPEKAQHLIDLGCWLQVTAGSLCNQFGSKARKTADYLLEKDWVYLLASDCHNLAYRPPNLHLGHAAVMAQHGQDYADMLTIERPLGIINKRI</sequence>
<dbReference type="InterPro" id="IPR016667">
    <property type="entry name" value="Caps_polysacc_synth_CpsB/CapC"/>
</dbReference>
<dbReference type="PIRSF" id="PIRSF016557">
    <property type="entry name" value="Caps_synth_CpsB"/>
    <property type="match status" value="1"/>
</dbReference>
<dbReference type="GO" id="GO:0004725">
    <property type="term" value="F:protein tyrosine phosphatase activity"/>
    <property type="evidence" value="ECO:0007669"/>
    <property type="project" value="UniProtKB-EC"/>
</dbReference>